<geneLocation type="plasmid" evidence="2 3">
    <name>pMNOD02</name>
</geneLocation>
<sequence length="54" mass="5855">MAAEAYFRLADFTAALTMSFVDGAAATVFGTGFFGFLASRFPRFFSEAMTNLLV</sequence>
<name>B8IXM8_METNO</name>
<protein>
    <submittedName>
        <fullName evidence="2">Uncharacterized protein</fullName>
    </submittedName>
</protein>
<dbReference type="RefSeq" id="WP_012631066.1">
    <property type="nucleotide sequence ID" value="NC_011887.1"/>
</dbReference>
<reference evidence="3" key="1">
    <citation type="submission" date="2009-01" db="EMBL/GenBank/DDBJ databases">
        <title>Complete sequence of plasmid 2 of Methylobacterium nodulans ORS 2060.</title>
        <authorList>
            <consortium name="US DOE Joint Genome Institute"/>
            <person name="Lucas S."/>
            <person name="Copeland A."/>
            <person name="Lapidus A."/>
            <person name="Glavina del Rio T."/>
            <person name="Dalin E."/>
            <person name="Tice H."/>
            <person name="Bruce D."/>
            <person name="Goodwin L."/>
            <person name="Pitluck S."/>
            <person name="Sims D."/>
            <person name="Brettin T."/>
            <person name="Detter J.C."/>
            <person name="Han C."/>
            <person name="Larimer F."/>
            <person name="Land M."/>
            <person name="Hauser L."/>
            <person name="Kyrpides N."/>
            <person name="Ivanova N."/>
            <person name="Marx C.J."/>
            <person name="Richardson P."/>
        </authorList>
    </citation>
    <scope>NUCLEOTIDE SEQUENCE [LARGE SCALE GENOMIC DNA]</scope>
    <source>
        <strain evidence="3">LMG 21967 / CNCM I-2342 / ORS 2060</strain>
        <plasmid evidence="3">Plasmid pMNOD02</plasmid>
    </source>
</reference>
<keyword evidence="1" id="KW-0472">Membrane</keyword>
<accession>B8IXM8</accession>
<dbReference type="HOGENOM" id="CLU_3045235_0_0_5"/>
<proteinExistence type="predicted"/>
<organism evidence="2 3">
    <name type="scientific">Methylobacterium nodulans (strain LMG 21967 / CNCM I-2342 / ORS 2060)</name>
    <dbReference type="NCBI Taxonomy" id="460265"/>
    <lineage>
        <taxon>Bacteria</taxon>
        <taxon>Pseudomonadati</taxon>
        <taxon>Pseudomonadota</taxon>
        <taxon>Alphaproteobacteria</taxon>
        <taxon>Hyphomicrobiales</taxon>
        <taxon>Methylobacteriaceae</taxon>
        <taxon>Methylobacterium</taxon>
    </lineage>
</organism>
<evidence type="ECO:0000256" key="1">
    <source>
        <dbReference type="SAM" id="Phobius"/>
    </source>
</evidence>
<feature type="transmembrane region" description="Helical" evidence="1">
    <location>
        <begin position="12"/>
        <end position="37"/>
    </location>
</feature>
<dbReference type="AlphaFoldDB" id="B8IXM8"/>
<keyword evidence="3" id="KW-1185">Reference proteome</keyword>
<evidence type="ECO:0000313" key="3">
    <source>
        <dbReference type="Proteomes" id="UP000008207"/>
    </source>
</evidence>
<dbReference type="KEGG" id="mno:Mnod_7831"/>
<dbReference type="Proteomes" id="UP000008207">
    <property type="component" value="Plasmid pMNOD02"/>
</dbReference>
<keyword evidence="1" id="KW-1133">Transmembrane helix</keyword>
<keyword evidence="1" id="KW-0812">Transmembrane</keyword>
<dbReference type="EMBL" id="CP001351">
    <property type="protein sequence ID" value="ACL62860.1"/>
    <property type="molecule type" value="Genomic_DNA"/>
</dbReference>
<gene>
    <name evidence="2" type="ordered locus">Mnod_7831</name>
</gene>
<keyword evidence="2" id="KW-0614">Plasmid</keyword>
<evidence type="ECO:0000313" key="2">
    <source>
        <dbReference type="EMBL" id="ACL62860.1"/>
    </source>
</evidence>